<gene>
    <name evidence="1" type="ORF">TNCV_4719572</name>
</gene>
<evidence type="ECO:0000313" key="1">
    <source>
        <dbReference type="EMBL" id="GFY28824.1"/>
    </source>
</evidence>
<protein>
    <submittedName>
        <fullName evidence="1">Uncharacterized protein</fullName>
    </submittedName>
</protein>
<dbReference type="AlphaFoldDB" id="A0A8X6W613"/>
<evidence type="ECO:0000313" key="2">
    <source>
        <dbReference type="Proteomes" id="UP000887159"/>
    </source>
</evidence>
<comment type="caution">
    <text evidence="1">The sequence shown here is derived from an EMBL/GenBank/DDBJ whole genome shotgun (WGS) entry which is preliminary data.</text>
</comment>
<proteinExistence type="predicted"/>
<accession>A0A8X6W613</accession>
<organism evidence="1 2">
    <name type="scientific">Trichonephila clavipes</name>
    <name type="common">Golden silk orbweaver</name>
    <name type="synonym">Nephila clavipes</name>
    <dbReference type="NCBI Taxonomy" id="2585209"/>
    <lineage>
        <taxon>Eukaryota</taxon>
        <taxon>Metazoa</taxon>
        <taxon>Ecdysozoa</taxon>
        <taxon>Arthropoda</taxon>
        <taxon>Chelicerata</taxon>
        <taxon>Arachnida</taxon>
        <taxon>Araneae</taxon>
        <taxon>Araneomorphae</taxon>
        <taxon>Entelegynae</taxon>
        <taxon>Araneoidea</taxon>
        <taxon>Nephilidae</taxon>
        <taxon>Trichonephila</taxon>
    </lineage>
</organism>
<keyword evidence="2" id="KW-1185">Reference proteome</keyword>
<name>A0A8X6W613_TRICX</name>
<reference evidence="1" key="1">
    <citation type="submission" date="2020-08" db="EMBL/GenBank/DDBJ databases">
        <title>Multicomponent nature underlies the extraordinary mechanical properties of spider dragline silk.</title>
        <authorList>
            <person name="Kono N."/>
            <person name="Nakamura H."/>
            <person name="Mori M."/>
            <person name="Yoshida Y."/>
            <person name="Ohtoshi R."/>
            <person name="Malay A.D."/>
            <person name="Moran D.A.P."/>
            <person name="Tomita M."/>
            <person name="Numata K."/>
            <person name="Arakawa K."/>
        </authorList>
    </citation>
    <scope>NUCLEOTIDE SEQUENCE</scope>
</reference>
<sequence length="95" mass="11056">MDLEARISIAATMIRETAEVWLSCIFINPANRRVRFQYCRDNGNRGMDHLVTVLFTDEYFLRTKQSVPMWLRSWRSKHGSTGDCSLRKGIFPTGK</sequence>
<dbReference type="EMBL" id="BMAU01021387">
    <property type="protein sequence ID" value="GFY28824.1"/>
    <property type="molecule type" value="Genomic_DNA"/>
</dbReference>
<dbReference type="Proteomes" id="UP000887159">
    <property type="component" value="Unassembled WGS sequence"/>
</dbReference>